<comment type="caution">
    <text evidence="3">The sequence shown here is derived from an EMBL/GenBank/DDBJ whole genome shotgun (WGS) entry which is preliminary data.</text>
</comment>
<dbReference type="EMBL" id="AQHW01000027">
    <property type="protein sequence ID" value="KKB48428.1"/>
    <property type="molecule type" value="Genomic_DNA"/>
</dbReference>
<feature type="domain" description="Bvu-2165-like IHF-HU-like DNA-binding" evidence="2">
    <location>
        <begin position="15"/>
        <end position="129"/>
    </location>
</feature>
<gene>
    <name evidence="3" type="ORF">HMPREF1536_04893</name>
</gene>
<dbReference type="InterPro" id="IPR049893">
    <property type="entry name" value="Bvu_2165-like_IHF-HU-DNA_bdg"/>
</dbReference>
<evidence type="ECO:0000313" key="3">
    <source>
        <dbReference type="EMBL" id="KKB48428.1"/>
    </source>
</evidence>
<dbReference type="PATRIC" id="fig|1203610.3.peg.4991"/>
<reference evidence="3 4" key="1">
    <citation type="submission" date="2013-04" db="EMBL/GenBank/DDBJ databases">
        <title>The Genome Sequence of Parabacteroides gordonii DSM 23371.</title>
        <authorList>
            <consortium name="The Broad Institute Genomics Platform"/>
            <person name="Earl A."/>
            <person name="Ward D."/>
            <person name="Feldgarden M."/>
            <person name="Gevers D."/>
            <person name="Martens E."/>
            <person name="Sakamoto M."/>
            <person name="Benno Y."/>
            <person name="Suzuki N."/>
            <person name="Matsunaga N."/>
            <person name="Koshihara K."/>
            <person name="Seki M."/>
            <person name="Komiya H."/>
            <person name="Walker B."/>
            <person name="Young S."/>
            <person name="Zeng Q."/>
            <person name="Gargeya S."/>
            <person name="Fitzgerald M."/>
            <person name="Haas B."/>
            <person name="Abouelleil A."/>
            <person name="Allen A.W."/>
            <person name="Alvarado L."/>
            <person name="Arachchi H.M."/>
            <person name="Berlin A.M."/>
            <person name="Chapman S.B."/>
            <person name="Gainer-Dewar J."/>
            <person name="Goldberg J."/>
            <person name="Griggs A."/>
            <person name="Gujja S."/>
            <person name="Hansen M."/>
            <person name="Howarth C."/>
            <person name="Imamovic A."/>
            <person name="Ireland A."/>
            <person name="Larimer J."/>
            <person name="McCowan C."/>
            <person name="Murphy C."/>
            <person name="Pearson M."/>
            <person name="Poon T.W."/>
            <person name="Priest M."/>
            <person name="Roberts A."/>
            <person name="Saif S."/>
            <person name="Shea T."/>
            <person name="Sisk P."/>
            <person name="Sykes S."/>
            <person name="Wortman J."/>
            <person name="Nusbaum C."/>
            <person name="Birren B."/>
        </authorList>
    </citation>
    <scope>NUCLEOTIDE SEQUENCE [LARGE SCALE GENOMIC DNA]</scope>
    <source>
        <strain evidence="3 4">MS-1</strain>
    </source>
</reference>
<organism evidence="3 4">
    <name type="scientific">Parabacteroides gordonii MS-1 = DSM 23371</name>
    <dbReference type="NCBI Taxonomy" id="1203610"/>
    <lineage>
        <taxon>Bacteria</taxon>
        <taxon>Pseudomonadati</taxon>
        <taxon>Bacteroidota</taxon>
        <taxon>Bacteroidia</taxon>
        <taxon>Bacteroidales</taxon>
        <taxon>Tannerellaceae</taxon>
        <taxon>Parabacteroides</taxon>
    </lineage>
</organism>
<dbReference type="Proteomes" id="UP000033035">
    <property type="component" value="Unassembled WGS sequence"/>
</dbReference>
<protein>
    <submittedName>
        <fullName evidence="3">Uncharacterized protein</fullName>
    </submittedName>
</protein>
<dbReference type="CDD" id="cd12843">
    <property type="entry name" value="Bvu_2165_C_like"/>
    <property type="match status" value="1"/>
</dbReference>
<accession>A0A0F5ISF4</accession>
<dbReference type="Pfam" id="PF14734">
    <property type="entry name" value="DUF4469"/>
    <property type="match status" value="1"/>
</dbReference>
<dbReference type="AlphaFoldDB" id="A0A0F5ISF4"/>
<keyword evidence="4" id="KW-1185">Reference proteome</keyword>
<dbReference type="Pfam" id="PF14848">
    <property type="entry name" value="HU-DNA_bdg"/>
    <property type="match status" value="1"/>
</dbReference>
<proteinExistence type="predicted"/>
<evidence type="ECO:0000259" key="2">
    <source>
        <dbReference type="Pfam" id="PF14848"/>
    </source>
</evidence>
<dbReference type="Gene3D" id="2.70.50.70">
    <property type="match status" value="1"/>
</dbReference>
<name>A0A0F5ISF4_9BACT</name>
<dbReference type="InterPro" id="IPR027824">
    <property type="entry name" value="DUF4469"/>
</dbReference>
<evidence type="ECO:0000313" key="4">
    <source>
        <dbReference type="Proteomes" id="UP000033035"/>
    </source>
</evidence>
<sequence>MANNEPKKRSIIGNLTPNKMTEREDDFTFNTIYVANRTIKDLCRLAAANKSKFSATELESAYNDLYAQAKEELYSASTVEFGFSNNSLSADGPFIGPEAKFNPEVNHVVLHSSPRAEIRDEMKTIDVIVNKVEEGMPTIIKVTDVVTGAINGKITAGGNLNGEGKRVRIAGEEGKPVGFFFIAEKDDTETAVPMTSVSRNEPTHFSFTIPALADGKYYLEIATQAGSNSKTLVKEVRRSRFPYVLTVGAGGGEDDRPVIE</sequence>
<evidence type="ECO:0000259" key="1">
    <source>
        <dbReference type="Pfam" id="PF14734"/>
    </source>
</evidence>
<feature type="domain" description="DUF4469" evidence="1">
    <location>
        <begin position="139"/>
        <end position="238"/>
    </location>
</feature>
<dbReference type="RefSeq" id="WP_028728426.1">
    <property type="nucleotide sequence ID" value="NZ_AUAE01000030.1"/>
</dbReference>
<dbReference type="HOGENOM" id="CLU_092785_0_0_10"/>